<reference evidence="5" key="1">
    <citation type="submission" date="2022-03" db="EMBL/GenBank/DDBJ databases">
        <title>Draft genome sequence of Aduncisulcus paluster, a free-living microaerophilic Fornicata.</title>
        <authorList>
            <person name="Yuyama I."/>
            <person name="Kume K."/>
            <person name="Tamura T."/>
            <person name="Inagaki Y."/>
            <person name="Hashimoto T."/>
        </authorList>
    </citation>
    <scope>NUCLEOTIDE SEQUENCE</scope>
    <source>
        <strain evidence="5">NY0171</strain>
    </source>
</reference>
<feature type="domain" description="GGDEF" evidence="4">
    <location>
        <begin position="1"/>
        <end position="65"/>
    </location>
</feature>
<dbReference type="EMBL" id="BQXS01010396">
    <property type="protein sequence ID" value="GKT33664.1"/>
    <property type="molecule type" value="Genomic_DNA"/>
</dbReference>
<dbReference type="PANTHER" id="PTHR37164:SF1">
    <property type="entry name" value="BACTERIOHEMERYTHRIN"/>
    <property type="match status" value="1"/>
</dbReference>
<dbReference type="SUPFAM" id="SSF47188">
    <property type="entry name" value="Hemerythrin-like"/>
    <property type="match status" value="1"/>
</dbReference>
<dbReference type="NCBIfam" id="TIGR02481">
    <property type="entry name" value="hemeryth_dom"/>
    <property type="match status" value="1"/>
</dbReference>
<sequence>AQVIAERIRQEVEGLEISKSLGVTASVGCSQWVVSEYLESWFARTDKALYVSKNTGKNKITVSDSETEKDVFVKVYWSDSWNSGHPAIDAEHKNLLERCNSIIESSLGHSTYDETLRNVDVFLADMKKHFSNEIDILRERNYPEVDKHEVIHENLLNKAHELCSKAVNDDVTTGELFTFLLLTVMKYHINGEDINYFDYL</sequence>
<dbReference type="InterPro" id="IPR012312">
    <property type="entry name" value="Hemerythrin-like"/>
</dbReference>
<dbReference type="SUPFAM" id="SSF55073">
    <property type="entry name" value="Nucleotide cyclase"/>
    <property type="match status" value="1"/>
</dbReference>
<keyword evidence="6" id="KW-1185">Reference proteome</keyword>
<evidence type="ECO:0000313" key="5">
    <source>
        <dbReference type="EMBL" id="GKT33664.1"/>
    </source>
</evidence>
<comment type="similarity">
    <text evidence="1">Belongs to the hemerythrin family.</text>
</comment>
<gene>
    <name evidence="5" type="ORF">ADUPG1_007471</name>
</gene>
<dbReference type="InterPro" id="IPR029787">
    <property type="entry name" value="Nucleotide_cyclase"/>
</dbReference>
<dbReference type="Pfam" id="PF01814">
    <property type="entry name" value="Hemerythrin"/>
    <property type="match status" value="1"/>
</dbReference>
<keyword evidence="2" id="KW-0479">Metal-binding</keyword>
<dbReference type="Gene3D" id="1.20.120.50">
    <property type="entry name" value="Hemerythrin-like"/>
    <property type="match status" value="1"/>
</dbReference>
<protein>
    <submittedName>
        <fullName evidence="5">Diguanylate cyclase</fullName>
    </submittedName>
</protein>
<feature type="non-terminal residue" evidence="5">
    <location>
        <position position="1"/>
    </location>
</feature>
<evidence type="ECO:0000313" key="6">
    <source>
        <dbReference type="Proteomes" id="UP001057375"/>
    </source>
</evidence>
<evidence type="ECO:0000259" key="4">
    <source>
        <dbReference type="PROSITE" id="PS50887"/>
    </source>
</evidence>
<dbReference type="Gene3D" id="3.30.70.270">
    <property type="match status" value="1"/>
</dbReference>
<dbReference type="InterPro" id="IPR035938">
    <property type="entry name" value="Hemerythrin-like_sf"/>
</dbReference>
<dbReference type="InterPro" id="IPR050669">
    <property type="entry name" value="Hemerythrin"/>
</dbReference>
<dbReference type="CDD" id="cd12107">
    <property type="entry name" value="Hemerythrin"/>
    <property type="match status" value="1"/>
</dbReference>
<dbReference type="InterPro" id="IPR043128">
    <property type="entry name" value="Rev_trsase/Diguanyl_cyclase"/>
</dbReference>
<accession>A0ABQ5KMB6</accession>
<organism evidence="5 6">
    <name type="scientific">Aduncisulcus paluster</name>
    <dbReference type="NCBI Taxonomy" id="2918883"/>
    <lineage>
        <taxon>Eukaryota</taxon>
        <taxon>Metamonada</taxon>
        <taxon>Carpediemonas-like organisms</taxon>
        <taxon>Aduncisulcus</taxon>
    </lineage>
</organism>
<proteinExistence type="inferred from homology"/>
<dbReference type="Proteomes" id="UP001057375">
    <property type="component" value="Unassembled WGS sequence"/>
</dbReference>
<keyword evidence="3" id="KW-0408">Iron</keyword>
<evidence type="ECO:0000256" key="2">
    <source>
        <dbReference type="ARBA" id="ARBA00022723"/>
    </source>
</evidence>
<comment type="caution">
    <text evidence="5">The sequence shown here is derived from an EMBL/GenBank/DDBJ whole genome shotgun (WGS) entry which is preliminary data.</text>
</comment>
<name>A0ABQ5KMB6_9EUKA</name>
<dbReference type="InterPro" id="IPR000160">
    <property type="entry name" value="GGDEF_dom"/>
</dbReference>
<dbReference type="InterPro" id="IPR012827">
    <property type="entry name" value="Hemerythrin_metal-bd"/>
</dbReference>
<dbReference type="PANTHER" id="PTHR37164">
    <property type="entry name" value="BACTERIOHEMERYTHRIN"/>
    <property type="match status" value="1"/>
</dbReference>
<evidence type="ECO:0000256" key="1">
    <source>
        <dbReference type="ARBA" id="ARBA00010587"/>
    </source>
</evidence>
<evidence type="ECO:0000256" key="3">
    <source>
        <dbReference type="ARBA" id="ARBA00023004"/>
    </source>
</evidence>
<dbReference type="PROSITE" id="PS50887">
    <property type="entry name" value="GGDEF"/>
    <property type="match status" value="1"/>
</dbReference>